<dbReference type="GO" id="GO:0030288">
    <property type="term" value="C:outer membrane-bounded periplasmic space"/>
    <property type="evidence" value="ECO:0007669"/>
    <property type="project" value="TreeGrafter"/>
</dbReference>
<sequence>MKRMLAAIGMGLALCGAALGQANVPVEISADSFVVEEATGRGVFSGNVRVERGNLSLEAAEVSVVSPDGSATAISSFEATGSVRIRTPDQRASGERARYDPTTQILRLSGNVEVTNATGTLRGPELVINLATNVSTFSSGGSGGRVTGVFTPQ</sequence>
<gene>
    <name evidence="4" type="ORF">EMQ25_13635</name>
</gene>
<dbReference type="PANTHER" id="PTHR36504:SF1">
    <property type="entry name" value="LIPOPOLYSACCHARIDE EXPORT SYSTEM PROTEIN LPTA"/>
    <property type="match status" value="1"/>
</dbReference>
<dbReference type="RefSeq" id="WP_127189128.1">
    <property type="nucleotide sequence ID" value="NZ_RZNJ01000004.1"/>
</dbReference>
<dbReference type="OrthoDB" id="7949385at2"/>
<dbReference type="GO" id="GO:0009279">
    <property type="term" value="C:cell outer membrane"/>
    <property type="evidence" value="ECO:0007669"/>
    <property type="project" value="TreeGrafter"/>
</dbReference>
<keyword evidence="5" id="KW-1185">Reference proteome</keyword>
<evidence type="ECO:0000256" key="2">
    <source>
        <dbReference type="SAM" id="SignalP"/>
    </source>
</evidence>
<dbReference type="Proteomes" id="UP000281547">
    <property type="component" value="Unassembled WGS sequence"/>
</dbReference>
<keyword evidence="1 2" id="KW-0732">Signal</keyword>
<dbReference type="InterPro" id="IPR005653">
    <property type="entry name" value="OstA-like_N"/>
</dbReference>
<evidence type="ECO:0000259" key="3">
    <source>
        <dbReference type="Pfam" id="PF03968"/>
    </source>
</evidence>
<dbReference type="PANTHER" id="PTHR36504">
    <property type="entry name" value="LIPOPOLYSACCHARIDE EXPORT SYSTEM PROTEIN LPTA"/>
    <property type="match status" value="1"/>
</dbReference>
<feature type="chain" id="PRO_5019215776" description="Organic solvent tolerance-like N-terminal domain-containing protein" evidence="2">
    <location>
        <begin position="23"/>
        <end position="153"/>
    </location>
</feature>
<dbReference type="AlphaFoldDB" id="A0A433X8C6"/>
<dbReference type="EMBL" id="RZNJ01000004">
    <property type="protein sequence ID" value="RUT30347.1"/>
    <property type="molecule type" value="Genomic_DNA"/>
</dbReference>
<dbReference type="Gene3D" id="2.60.450.10">
    <property type="entry name" value="Lipopolysaccharide (LPS) transport protein A like domain"/>
    <property type="match status" value="1"/>
</dbReference>
<proteinExistence type="predicted"/>
<evidence type="ECO:0000313" key="5">
    <source>
        <dbReference type="Proteomes" id="UP000281547"/>
    </source>
</evidence>
<feature type="signal peptide" evidence="2">
    <location>
        <begin position="1"/>
        <end position="22"/>
    </location>
</feature>
<organism evidence="4 5">
    <name type="scientific">Arsenicitalea aurantiaca</name>
    <dbReference type="NCBI Taxonomy" id="1783274"/>
    <lineage>
        <taxon>Bacteria</taxon>
        <taxon>Pseudomonadati</taxon>
        <taxon>Pseudomonadota</taxon>
        <taxon>Alphaproteobacteria</taxon>
        <taxon>Hyphomicrobiales</taxon>
        <taxon>Devosiaceae</taxon>
        <taxon>Arsenicitalea</taxon>
    </lineage>
</organism>
<evidence type="ECO:0000313" key="4">
    <source>
        <dbReference type="EMBL" id="RUT30347.1"/>
    </source>
</evidence>
<name>A0A433X8C6_9HYPH</name>
<comment type="caution">
    <text evidence="4">The sequence shown here is derived from an EMBL/GenBank/DDBJ whole genome shotgun (WGS) entry which is preliminary data.</text>
</comment>
<accession>A0A433X8C6</accession>
<feature type="domain" description="Organic solvent tolerance-like N-terminal" evidence="3">
    <location>
        <begin position="27"/>
        <end position="133"/>
    </location>
</feature>
<dbReference type="Pfam" id="PF03968">
    <property type="entry name" value="LptD_N"/>
    <property type="match status" value="1"/>
</dbReference>
<dbReference type="InterPro" id="IPR052037">
    <property type="entry name" value="LPS_export_LptA"/>
</dbReference>
<dbReference type="GO" id="GO:0017089">
    <property type="term" value="F:glycolipid transfer activity"/>
    <property type="evidence" value="ECO:0007669"/>
    <property type="project" value="TreeGrafter"/>
</dbReference>
<dbReference type="GO" id="GO:0015920">
    <property type="term" value="P:lipopolysaccharide transport"/>
    <property type="evidence" value="ECO:0007669"/>
    <property type="project" value="TreeGrafter"/>
</dbReference>
<reference evidence="4 5" key="1">
    <citation type="journal article" date="2016" name="Int. J. Syst. Evol. Microbiol.">
        <title>Arsenicitalea aurantiaca gen. nov., sp. nov., a new member of the family Hyphomicrobiaceae, isolated from high-arsenic sediment.</title>
        <authorList>
            <person name="Mu Y."/>
            <person name="Zhou L."/>
            <person name="Zeng X.C."/>
            <person name="Liu L."/>
            <person name="Pan Y."/>
            <person name="Chen X."/>
            <person name="Wang J."/>
            <person name="Li S."/>
            <person name="Li W.J."/>
            <person name="Wang Y."/>
        </authorList>
    </citation>
    <scope>NUCLEOTIDE SEQUENCE [LARGE SCALE GENOMIC DNA]</scope>
    <source>
        <strain evidence="4 5">42-50</strain>
    </source>
</reference>
<protein>
    <recommendedName>
        <fullName evidence="3">Organic solvent tolerance-like N-terminal domain-containing protein</fullName>
    </recommendedName>
</protein>
<evidence type="ECO:0000256" key="1">
    <source>
        <dbReference type="ARBA" id="ARBA00022729"/>
    </source>
</evidence>